<dbReference type="InParanoid" id="A0A067PUR2"/>
<dbReference type="PROSITE" id="PS50836">
    <property type="entry name" value="DOMON"/>
    <property type="match status" value="1"/>
</dbReference>
<dbReference type="PANTHER" id="PTHR47797">
    <property type="entry name" value="DEHYDROGENASE, PUTATIVE (AFU_ORTHOLOGUE AFUA_8G05805)-RELATED"/>
    <property type="match status" value="1"/>
</dbReference>
<protein>
    <recommendedName>
        <fullName evidence="13">Cytochrome b561 domain-containing protein</fullName>
    </recommendedName>
</protein>
<dbReference type="InterPro" id="IPR005018">
    <property type="entry name" value="DOMON_domain"/>
</dbReference>
<evidence type="ECO:0000259" key="9">
    <source>
        <dbReference type="PROSITE" id="PS50836"/>
    </source>
</evidence>
<dbReference type="CDD" id="cd08760">
    <property type="entry name" value="Cyt_b561_FRRS1_like"/>
    <property type="match status" value="1"/>
</dbReference>
<dbReference type="Pfam" id="PF16010">
    <property type="entry name" value="CDH-cyt"/>
    <property type="match status" value="1"/>
</dbReference>
<evidence type="ECO:0000256" key="3">
    <source>
        <dbReference type="ARBA" id="ARBA00022692"/>
    </source>
</evidence>
<sequence>MCVSGMMNGSTIEYILESTGIRPTGWMSIGFGSRMSGSPMVILWSNSDGSITLSQRESKGHSMPTVVASPPRMATLSTDLSIASGTQQKFAFSVQTTSSNQQTLIWAYGTGNPGTPDIAAEIEAHQAFGTFTLNLNKADANMTLLYNPALGASRSDPPLVVAHATLCTIGFLLLLPAGALLARYVRTFSAVWYKGHWIFQFALAGPITIVGIVLGAMSVGTANLSHFYDVHQKLGYGLLALYIAQCALGAFIHWVKPKNRRGRPPQNYVHAVLGLATIGISFYQVRTGYATEWMNVTGRTLDGVNIFWWIWIFLLPAAYAIGLAFLPKQWRQERANSRKLADPRESSIDLSNLSLTTPGDSSGTSPNHSALAL</sequence>
<keyword evidence="2" id="KW-0813">Transport</keyword>
<dbReference type="STRING" id="933084.A0A067PUR2"/>
<dbReference type="CDD" id="cd09630">
    <property type="entry name" value="CDH_like_cytochrome"/>
    <property type="match status" value="1"/>
</dbReference>
<evidence type="ECO:0000259" key="10">
    <source>
        <dbReference type="PROSITE" id="PS50939"/>
    </source>
</evidence>
<keyword evidence="12" id="KW-1185">Reference proteome</keyword>
<feature type="region of interest" description="Disordered" evidence="7">
    <location>
        <begin position="350"/>
        <end position="373"/>
    </location>
</feature>
<evidence type="ECO:0000313" key="12">
    <source>
        <dbReference type="Proteomes" id="UP000027265"/>
    </source>
</evidence>
<dbReference type="SUPFAM" id="SSF49344">
    <property type="entry name" value="CBD9-like"/>
    <property type="match status" value="1"/>
</dbReference>
<keyword evidence="5 8" id="KW-1133">Transmembrane helix</keyword>
<feature type="transmembrane region" description="Helical" evidence="8">
    <location>
        <begin position="160"/>
        <end position="185"/>
    </location>
</feature>
<gene>
    <name evidence="11" type="ORF">JAAARDRAFT_34380</name>
</gene>
<accession>A0A067PUR2</accession>
<name>A0A067PUR2_9AGAM</name>
<dbReference type="InterPro" id="IPR015920">
    <property type="entry name" value="Cellobiose_DH-like_cyt"/>
</dbReference>
<dbReference type="PROSITE" id="PS50939">
    <property type="entry name" value="CYTOCHROME_B561"/>
    <property type="match status" value="1"/>
</dbReference>
<comment type="subcellular location">
    <subcellularLocation>
        <location evidence="1">Membrane</location>
    </subcellularLocation>
</comment>
<evidence type="ECO:0000256" key="5">
    <source>
        <dbReference type="ARBA" id="ARBA00022989"/>
    </source>
</evidence>
<evidence type="ECO:0000256" key="2">
    <source>
        <dbReference type="ARBA" id="ARBA00022448"/>
    </source>
</evidence>
<evidence type="ECO:0008006" key="13">
    <source>
        <dbReference type="Google" id="ProtNLM"/>
    </source>
</evidence>
<dbReference type="Proteomes" id="UP000027265">
    <property type="component" value="Unassembled WGS sequence"/>
</dbReference>
<dbReference type="OrthoDB" id="19261at2759"/>
<dbReference type="AlphaFoldDB" id="A0A067PUR2"/>
<evidence type="ECO:0000256" key="6">
    <source>
        <dbReference type="ARBA" id="ARBA00023136"/>
    </source>
</evidence>
<dbReference type="HOGENOM" id="CLU_038404_0_0_1"/>
<feature type="transmembrane region" description="Helical" evidence="8">
    <location>
        <begin position="197"/>
        <end position="222"/>
    </location>
</feature>
<feature type="transmembrane region" description="Helical" evidence="8">
    <location>
        <begin position="234"/>
        <end position="255"/>
    </location>
</feature>
<dbReference type="SMART" id="SM00665">
    <property type="entry name" value="B561"/>
    <property type="match status" value="1"/>
</dbReference>
<evidence type="ECO:0000256" key="7">
    <source>
        <dbReference type="SAM" id="MobiDB-lite"/>
    </source>
</evidence>
<evidence type="ECO:0000256" key="1">
    <source>
        <dbReference type="ARBA" id="ARBA00004370"/>
    </source>
</evidence>
<dbReference type="SMART" id="SM00664">
    <property type="entry name" value="DoH"/>
    <property type="match status" value="1"/>
</dbReference>
<keyword evidence="4" id="KW-0249">Electron transport</keyword>
<evidence type="ECO:0000313" key="11">
    <source>
        <dbReference type="EMBL" id="KDQ58563.1"/>
    </source>
</evidence>
<feature type="domain" description="Cytochrome b561" evidence="10">
    <location>
        <begin position="124"/>
        <end position="326"/>
    </location>
</feature>
<reference evidence="12" key="1">
    <citation type="journal article" date="2014" name="Proc. Natl. Acad. Sci. U.S.A.">
        <title>Extensive sampling of basidiomycete genomes demonstrates inadequacy of the white-rot/brown-rot paradigm for wood decay fungi.</title>
        <authorList>
            <person name="Riley R."/>
            <person name="Salamov A.A."/>
            <person name="Brown D.W."/>
            <person name="Nagy L.G."/>
            <person name="Floudas D."/>
            <person name="Held B.W."/>
            <person name="Levasseur A."/>
            <person name="Lombard V."/>
            <person name="Morin E."/>
            <person name="Otillar R."/>
            <person name="Lindquist E.A."/>
            <person name="Sun H."/>
            <person name="LaButti K.M."/>
            <person name="Schmutz J."/>
            <person name="Jabbour D."/>
            <person name="Luo H."/>
            <person name="Baker S.E."/>
            <person name="Pisabarro A.G."/>
            <person name="Walton J.D."/>
            <person name="Blanchette R.A."/>
            <person name="Henrissat B."/>
            <person name="Martin F."/>
            <person name="Cullen D."/>
            <person name="Hibbett D.S."/>
            <person name="Grigoriev I.V."/>
        </authorList>
    </citation>
    <scope>NUCLEOTIDE SEQUENCE [LARGE SCALE GENOMIC DNA]</scope>
    <source>
        <strain evidence="12">MUCL 33604</strain>
    </source>
</reference>
<proteinExistence type="predicted"/>
<evidence type="ECO:0000256" key="4">
    <source>
        <dbReference type="ARBA" id="ARBA00022982"/>
    </source>
</evidence>
<keyword evidence="3 8" id="KW-0812">Transmembrane</keyword>
<feature type="domain" description="DOMON" evidence="9">
    <location>
        <begin position="1"/>
        <end position="109"/>
    </location>
</feature>
<dbReference type="PANTHER" id="PTHR47797:SF3">
    <property type="entry name" value="CYTOCHROME B561 DOMAIN-CONTAINING PROTEIN"/>
    <property type="match status" value="1"/>
</dbReference>
<dbReference type="Pfam" id="PF03188">
    <property type="entry name" value="Cytochrom_B561"/>
    <property type="match status" value="1"/>
</dbReference>
<keyword evidence="6 8" id="KW-0472">Membrane</keyword>
<organism evidence="11 12">
    <name type="scientific">Jaapia argillacea MUCL 33604</name>
    <dbReference type="NCBI Taxonomy" id="933084"/>
    <lineage>
        <taxon>Eukaryota</taxon>
        <taxon>Fungi</taxon>
        <taxon>Dikarya</taxon>
        <taxon>Basidiomycota</taxon>
        <taxon>Agaricomycotina</taxon>
        <taxon>Agaricomycetes</taxon>
        <taxon>Agaricomycetidae</taxon>
        <taxon>Jaapiales</taxon>
        <taxon>Jaapiaceae</taxon>
        <taxon>Jaapia</taxon>
    </lineage>
</organism>
<feature type="transmembrane region" description="Helical" evidence="8">
    <location>
        <begin position="306"/>
        <end position="326"/>
    </location>
</feature>
<dbReference type="EMBL" id="KL197717">
    <property type="protein sequence ID" value="KDQ58563.1"/>
    <property type="molecule type" value="Genomic_DNA"/>
</dbReference>
<dbReference type="InterPro" id="IPR006593">
    <property type="entry name" value="Cyt_b561/ferric_Rdtase_TM"/>
</dbReference>
<dbReference type="GO" id="GO:0016020">
    <property type="term" value="C:membrane"/>
    <property type="evidence" value="ECO:0007669"/>
    <property type="project" value="UniProtKB-SubCell"/>
</dbReference>
<feature type="transmembrane region" description="Helical" evidence="8">
    <location>
        <begin position="267"/>
        <end position="286"/>
    </location>
</feature>
<evidence type="ECO:0000256" key="8">
    <source>
        <dbReference type="SAM" id="Phobius"/>
    </source>
</evidence>
<dbReference type="Gene3D" id="1.20.120.1770">
    <property type="match status" value="1"/>
</dbReference>